<name>A0AAE1INQ4_9FABA</name>
<dbReference type="AlphaFoldDB" id="A0AAE1INQ4"/>
<comment type="caution">
    <text evidence="2">The sequence shown here is derived from an EMBL/GenBank/DDBJ whole genome shotgun (WGS) entry which is preliminary data.</text>
</comment>
<feature type="compositionally biased region" description="Low complexity" evidence="1">
    <location>
        <begin position="37"/>
        <end position="52"/>
    </location>
</feature>
<dbReference type="EMBL" id="JAWXYG010000015">
    <property type="protein sequence ID" value="KAK4253621.1"/>
    <property type="molecule type" value="Genomic_DNA"/>
</dbReference>
<organism evidence="2 3">
    <name type="scientific">Acacia crassicarpa</name>
    <name type="common">northern wattle</name>
    <dbReference type="NCBI Taxonomy" id="499986"/>
    <lineage>
        <taxon>Eukaryota</taxon>
        <taxon>Viridiplantae</taxon>
        <taxon>Streptophyta</taxon>
        <taxon>Embryophyta</taxon>
        <taxon>Tracheophyta</taxon>
        <taxon>Spermatophyta</taxon>
        <taxon>Magnoliopsida</taxon>
        <taxon>eudicotyledons</taxon>
        <taxon>Gunneridae</taxon>
        <taxon>Pentapetalae</taxon>
        <taxon>rosids</taxon>
        <taxon>fabids</taxon>
        <taxon>Fabales</taxon>
        <taxon>Fabaceae</taxon>
        <taxon>Caesalpinioideae</taxon>
        <taxon>mimosoid clade</taxon>
        <taxon>Acacieae</taxon>
        <taxon>Acacia</taxon>
    </lineage>
</organism>
<feature type="region of interest" description="Disordered" evidence="1">
    <location>
        <begin position="22"/>
        <end position="52"/>
    </location>
</feature>
<evidence type="ECO:0000313" key="3">
    <source>
        <dbReference type="Proteomes" id="UP001293593"/>
    </source>
</evidence>
<accession>A0AAE1INQ4</accession>
<dbReference type="Proteomes" id="UP001293593">
    <property type="component" value="Unassembled WGS sequence"/>
</dbReference>
<protein>
    <submittedName>
        <fullName evidence="2">Uncharacterized protein</fullName>
    </submittedName>
</protein>
<feature type="compositionally biased region" description="Low complexity" evidence="1">
    <location>
        <begin position="22"/>
        <end position="31"/>
    </location>
</feature>
<gene>
    <name evidence="2" type="ORF">QN277_010271</name>
</gene>
<reference evidence="2" key="1">
    <citation type="submission" date="2023-10" db="EMBL/GenBank/DDBJ databases">
        <title>Chromosome-level genome of the transformable northern wattle, Acacia crassicarpa.</title>
        <authorList>
            <person name="Massaro I."/>
            <person name="Sinha N.R."/>
            <person name="Poethig S."/>
            <person name="Leichty A.R."/>
        </authorList>
    </citation>
    <scope>NUCLEOTIDE SEQUENCE</scope>
    <source>
        <strain evidence="2">Acra3RX</strain>
        <tissue evidence="2">Leaf</tissue>
    </source>
</reference>
<evidence type="ECO:0000256" key="1">
    <source>
        <dbReference type="SAM" id="MobiDB-lite"/>
    </source>
</evidence>
<evidence type="ECO:0000313" key="2">
    <source>
        <dbReference type="EMBL" id="KAK4253621.1"/>
    </source>
</evidence>
<sequence>MPTVTNSADLAFDDLPSVLPSVSNPPLSLPNTPAPSSPSSIPSPCSASPIPLRRSNRISTHPTYLSDYHCSQLTSAPSVSMSGSCRYPLSSVLSYGYAS</sequence>
<proteinExistence type="predicted"/>
<keyword evidence="3" id="KW-1185">Reference proteome</keyword>